<dbReference type="EC" id="3.6.1.56" evidence="13"/>
<comment type="subcellular location">
    <subcellularLocation>
        <location evidence="2">Nucleus</location>
    </subcellularLocation>
</comment>
<evidence type="ECO:0000256" key="6">
    <source>
        <dbReference type="ARBA" id="ARBA00022801"/>
    </source>
</evidence>
<dbReference type="OrthoDB" id="447842at2759"/>
<keyword evidence="8" id="KW-0539">Nucleus</keyword>
<evidence type="ECO:0000256" key="14">
    <source>
        <dbReference type="ARBA" id="ARBA00026218"/>
    </source>
</evidence>
<evidence type="ECO:0000256" key="20">
    <source>
        <dbReference type="ARBA" id="ARBA00048002"/>
    </source>
</evidence>
<dbReference type="GO" id="GO:0046872">
    <property type="term" value="F:metal ion binding"/>
    <property type="evidence" value="ECO:0007669"/>
    <property type="project" value="UniProtKB-KW"/>
</dbReference>
<comment type="catalytic activity">
    <reaction evidence="22">
        <text>N(6)-methyl-dATP + H2O = N(6)-methyl-dAMP + diphosphate + H(+)</text>
        <dbReference type="Rhea" id="RHEA:67604"/>
        <dbReference type="ChEBI" id="CHEBI:15377"/>
        <dbReference type="ChEBI" id="CHEBI:15378"/>
        <dbReference type="ChEBI" id="CHEBI:33019"/>
        <dbReference type="ChEBI" id="CHEBI:169976"/>
        <dbReference type="ChEBI" id="CHEBI:172872"/>
    </reaction>
    <physiologicalReaction direction="left-to-right" evidence="22">
        <dbReference type="Rhea" id="RHEA:67605"/>
    </physiologicalReaction>
</comment>
<dbReference type="SUPFAM" id="SSF55811">
    <property type="entry name" value="Nudix"/>
    <property type="match status" value="1"/>
</dbReference>
<dbReference type="STRING" id="180088.A0A1J8QE39"/>
<comment type="catalytic activity">
    <reaction evidence="20">
        <text>N(6)-methyl-ATP + H2O = N(6)-methyl-AMP + diphosphate + H(+)</text>
        <dbReference type="Rhea" id="RHEA:67608"/>
        <dbReference type="ChEBI" id="CHEBI:15377"/>
        <dbReference type="ChEBI" id="CHEBI:15378"/>
        <dbReference type="ChEBI" id="CHEBI:33019"/>
        <dbReference type="ChEBI" id="CHEBI:144842"/>
        <dbReference type="ChEBI" id="CHEBI:172873"/>
    </reaction>
    <physiologicalReaction direction="left-to-right" evidence="20">
        <dbReference type="Rhea" id="RHEA:67609"/>
    </physiologicalReaction>
</comment>
<dbReference type="InterPro" id="IPR020084">
    <property type="entry name" value="NUDIX_hydrolase_CS"/>
</dbReference>
<comment type="catalytic activity">
    <reaction evidence="9">
        <text>8-oxo-dATP + H2O = 8-oxo-dAMP + diphosphate + H(+)</text>
        <dbReference type="Rhea" id="RHEA:65396"/>
        <dbReference type="ChEBI" id="CHEBI:15377"/>
        <dbReference type="ChEBI" id="CHEBI:15378"/>
        <dbReference type="ChEBI" id="CHEBI:33019"/>
        <dbReference type="ChEBI" id="CHEBI:71361"/>
        <dbReference type="ChEBI" id="CHEBI:172871"/>
    </reaction>
    <physiologicalReaction direction="left-to-right" evidence="9">
        <dbReference type="Rhea" id="RHEA:65397"/>
    </physiologicalReaction>
</comment>
<comment type="subunit">
    <text evidence="4">Monomer.</text>
</comment>
<evidence type="ECO:0000256" key="15">
    <source>
        <dbReference type="ARBA" id="ARBA00029673"/>
    </source>
</evidence>
<dbReference type="PROSITE" id="PS51462">
    <property type="entry name" value="NUDIX"/>
    <property type="match status" value="1"/>
</dbReference>
<evidence type="ECO:0000256" key="17">
    <source>
        <dbReference type="ARBA" id="ARBA00030682"/>
    </source>
</evidence>
<dbReference type="GO" id="GO:0005634">
    <property type="term" value="C:nucleus"/>
    <property type="evidence" value="ECO:0007669"/>
    <property type="project" value="UniProtKB-SubCell"/>
</dbReference>
<dbReference type="InterPro" id="IPR015797">
    <property type="entry name" value="NUDIX_hydrolase-like_dom_sf"/>
</dbReference>
<evidence type="ECO:0000256" key="12">
    <source>
        <dbReference type="ARBA" id="ARBA00024596"/>
    </source>
</evidence>
<proteinExistence type="inferred from homology"/>
<evidence type="ECO:0000313" key="26">
    <source>
        <dbReference type="Proteomes" id="UP000183567"/>
    </source>
</evidence>
<dbReference type="InterPro" id="IPR000086">
    <property type="entry name" value="NUDIX_hydrolase_dom"/>
</dbReference>
<dbReference type="PROSITE" id="PS00893">
    <property type="entry name" value="NUDIX_BOX"/>
    <property type="match status" value="1"/>
</dbReference>
<dbReference type="CDD" id="cd03427">
    <property type="entry name" value="NUDIX_MTH1_Nudt1"/>
    <property type="match status" value="1"/>
</dbReference>
<evidence type="ECO:0000256" key="10">
    <source>
        <dbReference type="ARBA" id="ARBA00024459"/>
    </source>
</evidence>
<comment type="caution">
    <text evidence="25">The sequence shown here is derived from an EMBL/GenBank/DDBJ whole genome shotgun (WGS) entry which is preliminary data.</text>
</comment>
<accession>A0A1J8QE39</accession>
<evidence type="ECO:0000256" key="11">
    <source>
        <dbReference type="ARBA" id="ARBA00024486"/>
    </source>
</evidence>
<dbReference type="Gene3D" id="3.90.79.10">
    <property type="entry name" value="Nucleoside Triphosphate Pyrophosphohydrolase"/>
    <property type="match status" value="1"/>
</dbReference>
<dbReference type="PRINTS" id="PR01403">
    <property type="entry name" value="8OXTPHPHTASE"/>
</dbReference>
<dbReference type="PANTHER" id="PTHR43758:SF2">
    <property type="entry name" value="OXIDIZED PURINE NUCLEOSIDE TRIPHOSPHATE HYDROLASE"/>
    <property type="match status" value="1"/>
</dbReference>
<dbReference type="GO" id="GO:0042262">
    <property type="term" value="P:DNA protection"/>
    <property type="evidence" value="ECO:0007669"/>
    <property type="project" value="InterPro"/>
</dbReference>
<comment type="function">
    <text evidence="23">Oxidized purine nucleoside triphosphate hydrolase which is a prominent sanitizer of the oxidized nucleotide pool. Catalyzes the hydrolysis of 2-oxo-dATP (2-hydroxy-dATP) into 2-oxo-dAMP. Also has a significant hydrolase activity toward 2-oxo-ATP, 8-oxo-dGTP and 8-oxo-dATP. Through the hydrolysis of oxidized purine nucleoside triphosphates, prevents their incorporation into DNA and the subsequent transversions A:T to C:G and G:C to T:A. Also catalyzes the hydrolysis of methylated purine nucleoside triphosphate preventing their integration into DNA. Through this antimutagenic activity protects cells from oxidative stress.</text>
</comment>
<dbReference type="GO" id="GO:0008413">
    <property type="term" value="F:8-oxo-7,8-dihydroguanosine triphosphate pyrophosphatase activity"/>
    <property type="evidence" value="ECO:0007669"/>
    <property type="project" value="InterPro"/>
</dbReference>
<evidence type="ECO:0000313" key="25">
    <source>
        <dbReference type="EMBL" id="OJA11608.1"/>
    </source>
</evidence>
<dbReference type="AlphaFoldDB" id="A0A1J8QE39"/>
<evidence type="ECO:0000256" key="9">
    <source>
        <dbReference type="ARBA" id="ARBA00024448"/>
    </source>
</evidence>
<evidence type="ECO:0000256" key="18">
    <source>
        <dbReference type="ARBA" id="ARBA00031927"/>
    </source>
</evidence>
<comment type="catalytic activity">
    <reaction evidence="11">
        <text>8-oxo-dGTP + H2O = 8-oxo-dGMP + diphosphate + H(+)</text>
        <dbReference type="Rhea" id="RHEA:31575"/>
        <dbReference type="ChEBI" id="CHEBI:15377"/>
        <dbReference type="ChEBI" id="CHEBI:15378"/>
        <dbReference type="ChEBI" id="CHEBI:33019"/>
        <dbReference type="ChEBI" id="CHEBI:63224"/>
        <dbReference type="ChEBI" id="CHEBI:77896"/>
    </reaction>
    <physiologicalReaction direction="left-to-right" evidence="11">
        <dbReference type="Rhea" id="RHEA:31576"/>
    </physiologicalReaction>
</comment>
<reference evidence="25 26" key="1">
    <citation type="submission" date="2016-03" db="EMBL/GenBank/DDBJ databases">
        <title>Comparative genomics of the ectomycorrhizal sister species Rhizopogon vinicolor and Rhizopogon vesiculosus (Basidiomycota: Boletales) reveals a divergence of the mating type B locus.</title>
        <authorList>
            <person name="Mujic A.B."/>
            <person name="Kuo A."/>
            <person name="Tritt A."/>
            <person name="Lipzen A."/>
            <person name="Chen C."/>
            <person name="Johnson J."/>
            <person name="Sharma A."/>
            <person name="Barry K."/>
            <person name="Grigoriev I.V."/>
            <person name="Spatafora J.W."/>
        </authorList>
    </citation>
    <scope>NUCLEOTIDE SEQUENCE [LARGE SCALE GENOMIC DNA]</scope>
    <source>
        <strain evidence="25 26">AM-OR11-056</strain>
    </source>
</reference>
<evidence type="ECO:0000256" key="5">
    <source>
        <dbReference type="ARBA" id="ARBA00022723"/>
    </source>
</evidence>
<dbReference type="GO" id="GO:0005737">
    <property type="term" value="C:cytoplasm"/>
    <property type="evidence" value="ECO:0007669"/>
    <property type="project" value="TreeGrafter"/>
</dbReference>
<comment type="similarity">
    <text evidence="3">Belongs to the Nudix hydrolase family.</text>
</comment>
<evidence type="ECO:0000256" key="13">
    <source>
        <dbReference type="ARBA" id="ARBA00026103"/>
    </source>
</evidence>
<evidence type="ECO:0000256" key="3">
    <source>
        <dbReference type="ARBA" id="ARBA00005582"/>
    </source>
</evidence>
<dbReference type="Proteomes" id="UP000183567">
    <property type="component" value="Unassembled WGS sequence"/>
</dbReference>
<evidence type="ECO:0000256" key="7">
    <source>
        <dbReference type="ARBA" id="ARBA00022842"/>
    </source>
</evidence>
<keyword evidence="5" id="KW-0479">Metal-binding</keyword>
<comment type="catalytic activity">
    <reaction evidence="12">
        <text>2-oxo-ATP + H2O = 2-oxo-AMP + diphosphate + H(+)</text>
        <dbReference type="Rhea" id="RHEA:67392"/>
        <dbReference type="ChEBI" id="CHEBI:15377"/>
        <dbReference type="ChEBI" id="CHEBI:15378"/>
        <dbReference type="ChEBI" id="CHEBI:33019"/>
        <dbReference type="ChEBI" id="CHEBI:71395"/>
        <dbReference type="ChEBI" id="CHEBI:172878"/>
    </reaction>
    <physiologicalReaction direction="left-to-right" evidence="12">
        <dbReference type="Rhea" id="RHEA:67393"/>
    </physiologicalReaction>
</comment>
<dbReference type="InterPro" id="IPR003563">
    <property type="entry name" value="8ODP"/>
</dbReference>
<dbReference type="PANTHER" id="PTHR43758">
    <property type="entry name" value="7,8-DIHYDRO-8-OXOGUANINE TRIPHOSPHATASE"/>
    <property type="match status" value="1"/>
</dbReference>
<dbReference type="GO" id="GO:0008828">
    <property type="term" value="F:dATP diphosphatase activity"/>
    <property type="evidence" value="ECO:0007669"/>
    <property type="project" value="UniProtKB-EC"/>
</dbReference>
<protein>
    <recommendedName>
        <fullName evidence="14">Oxidized purine nucleoside triphosphate hydrolase</fullName>
        <ecNumber evidence="13">3.6.1.56</ecNumber>
    </recommendedName>
    <alternativeName>
        <fullName evidence="18">2-hydroxy-dATP diphosphatase</fullName>
    </alternativeName>
    <alternativeName>
        <fullName evidence="17">7,8-dihydro-8-oxoguanine triphosphatase</fullName>
    </alternativeName>
    <alternativeName>
        <fullName evidence="16">8-oxo-dGTPase</fullName>
    </alternativeName>
    <alternativeName>
        <fullName evidence="19">Methylated purine nucleoside triphosphate hydrolase</fullName>
    </alternativeName>
    <alternativeName>
        <fullName evidence="15">Nucleoside diphosphate-linked moiety X motif 1</fullName>
    </alternativeName>
</protein>
<feature type="domain" description="Nudix hydrolase" evidence="24">
    <location>
        <begin position="29"/>
        <end position="190"/>
    </location>
</feature>
<dbReference type="EMBL" id="LVVM01004998">
    <property type="protein sequence ID" value="OJA11608.1"/>
    <property type="molecule type" value="Genomic_DNA"/>
</dbReference>
<evidence type="ECO:0000256" key="19">
    <source>
        <dbReference type="ARBA" id="ARBA00032071"/>
    </source>
</evidence>
<evidence type="ECO:0000256" key="4">
    <source>
        <dbReference type="ARBA" id="ARBA00011245"/>
    </source>
</evidence>
<evidence type="ECO:0000256" key="21">
    <source>
        <dbReference type="ARBA" id="ARBA00048894"/>
    </source>
</evidence>
<evidence type="ECO:0000256" key="16">
    <source>
        <dbReference type="ARBA" id="ARBA00030634"/>
    </source>
</evidence>
<keyword evidence="6" id="KW-0378">Hydrolase</keyword>
<organism evidence="25 26">
    <name type="scientific">Rhizopogon vesiculosus</name>
    <dbReference type="NCBI Taxonomy" id="180088"/>
    <lineage>
        <taxon>Eukaryota</taxon>
        <taxon>Fungi</taxon>
        <taxon>Dikarya</taxon>
        <taxon>Basidiomycota</taxon>
        <taxon>Agaricomycotina</taxon>
        <taxon>Agaricomycetes</taxon>
        <taxon>Agaricomycetidae</taxon>
        <taxon>Boletales</taxon>
        <taxon>Suillineae</taxon>
        <taxon>Rhizopogonaceae</taxon>
        <taxon>Rhizopogon</taxon>
    </lineage>
</organism>
<keyword evidence="7" id="KW-0460">Magnesium</keyword>
<comment type="catalytic activity">
    <reaction evidence="10">
        <text>2-oxo-dATP + H2O = 2-oxo-dAMP + diphosphate + H(+)</text>
        <dbReference type="Rhea" id="RHEA:31583"/>
        <dbReference type="ChEBI" id="CHEBI:15377"/>
        <dbReference type="ChEBI" id="CHEBI:15378"/>
        <dbReference type="ChEBI" id="CHEBI:33019"/>
        <dbReference type="ChEBI" id="CHEBI:63212"/>
        <dbReference type="ChEBI" id="CHEBI:77897"/>
        <dbReference type="EC" id="3.6.1.56"/>
    </reaction>
    <physiologicalReaction direction="left-to-right" evidence="10">
        <dbReference type="Rhea" id="RHEA:31584"/>
    </physiologicalReaction>
</comment>
<evidence type="ECO:0000256" key="22">
    <source>
        <dbReference type="ARBA" id="ARBA00049032"/>
    </source>
</evidence>
<comment type="catalytic activity">
    <reaction evidence="21">
        <text>O(6)-methyl-dGTP + H2O = O(6)-methyl-dGMP + diphosphate + H(+)</text>
        <dbReference type="Rhea" id="RHEA:67600"/>
        <dbReference type="ChEBI" id="CHEBI:15377"/>
        <dbReference type="ChEBI" id="CHEBI:15378"/>
        <dbReference type="ChEBI" id="CHEBI:33019"/>
        <dbReference type="ChEBI" id="CHEBI:169974"/>
        <dbReference type="ChEBI" id="CHEBI:169975"/>
    </reaction>
    <physiologicalReaction direction="left-to-right" evidence="21">
        <dbReference type="Rhea" id="RHEA:67601"/>
    </physiologicalReaction>
</comment>
<gene>
    <name evidence="25" type="ORF">AZE42_01943</name>
</gene>
<name>A0A1J8QE39_9AGAM</name>
<dbReference type="Pfam" id="PF00293">
    <property type="entry name" value="NUDIX"/>
    <property type="match status" value="1"/>
</dbReference>
<keyword evidence="26" id="KW-1185">Reference proteome</keyword>
<evidence type="ECO:0000256" key="2">
    <source>
        <dbReference type="ARBA" id="ARBA00004123"/>
    </source>
</evidence>
<evidence type="ECO:0000256" key="1">
    <source>
        <dbReference type="ARBA" id="ARBA00001946"/>
    </source>
</evidence>
<evidence type="ECO:0000259" key="24">
    <source>
        <dbReference type="PROSITE" id="PS51462"/>
    </source>
</evidence>
<evidence type="ECO:0000256" key="23">
    <source>
        <dbReference type="ARBA" id="ARBA00053094"/>
    </source>
</evidence>
<comment type="cofactor">
    <cofactor evidence="1">
        <name>Mg(2+)</name>
        <dbReference type="ChEBI" id="CHEBI:18420"/>
    </cofactor>
</comment>
<evidence type="ECO:0000256" key="8">
    <source>
        <dbReference type="ARBA" id="ARBA00023242"/>
    </source>
</evidence>
<sequence>MTSALPPGLEGNLVEYVRGGEGDWLPFDQKRLYTNAFVIQDDKILLGWKKRGFGVNKYNGFGGKVELGETPAEAAMRELKEEAGIVAPLEHAGSLLFMTKGAGWAFQIEMFSARSYSGIPTEQVLFYMCDCVVTDGLRHRTDEMRPEWFSLVPPASGLSDTNESVMQIPYEKMWDDDVYWLPLLVQGQKFVGRADFVMEGDEFRMTRHWFGTIKDH</sequence>